<dbReference type="PROSITE" id="PS00217">
    <property type="entry name" value="SUGAR_TRANSPORT_2"/>
    <property type="match status" value="1"/>
</dbReference>
<feature type="domain" description="Major facilitator superfamily (MFS) profile" evidence="7">
    <location>
        <begin position="43"/>
        <end position="533"/>
    </location>
</feature>
<dbReference type="InterPro" id="IPR020846">
    <property type="entry name" value="MFS_dom"/>
</dbReference>
<dbReference type="PANTHER" id="PTHR23511:SF38">
    <property type="entry name" value="SYNAPTIC VESICLE 2-RELATED PROTEIN-LIKE PROTEIN"/>
    <property type="match status" value="1"/>
</dbReference>
<evidence type="ECO:0000256" key="6">
    <source>
        <dbReference type="SAM" id="Phobius"/>
    </source>
</evidence>
<feature type="transmembrane region" description="Helical" evidence="6">
    <location>
        <begin position="446"/>
        <end position="464"/>
    </location>
</feature>
<feature type="transmembrane region" description="Helical" evidence="6">
    <location>
        <begin position="80"/>
        <end position="102"/>
    </location>
</feature>
<feature type="transmembrane region" description="Helical" evidence="6">
    <location>
        <begin position="392"/>
        <end position="409"/>
    </location>
</feature>
<proteinExistence type="predicted"/>
<feature type="transmembrane region" description="Helical" evidence="6">
    <location>
        <begin position="421"/>
        <end position="440"/>
    </location>
</feature>
<dbReference type="EMBL" id="GL442545">
    <property type="protein sequence ID" value="EFN63355.1"/>
    <property type="molecule type" value="Genomic_DNA"/>
</dbReference>
<protein>
    <submittedName>
        <fullName evidence="8">Synaptic vesicle glycoprotein 2B</fullName>
    </submittedName>
</protein>
<keyword evidence="2" id="KW-0813">Transport</keyword>
<dbReference type="InterPro" id="IPR005829">
    <property type="entry name" value="Sugar_transporter_CS"/>
</dbReference>
<dbReference type="KEGG" id="cfo:105255809"/>
<keyword evidence="3 6" id="KW-0812">Transmembrane</keyword>
<evidence type="ECO:0000256" key="3">
    <source>
        <dbReference type="ARBA" id="ARBA00022692"/>
    </source>
</evidence>
<feature type="transmembrane region" description="Helical" evidence="6">
    <location>
        <begin position="206"/>
        <end position="227"/>
    </location>
</feature>
<dbReference type="Pfam" id="PF07690">
    <property type="entry name" value="MFS_1"/>
    <property type="match status" value="2"/>
</dbReference>
<reference evidence="8 9" key="1">
    <citation type="journal article" date="2010" name="Science">
        <title>Genomic comparison of the ants Camponotus floridanus and Harpegnathos saltator.</title>
        <authorList>
            <person name="Bonasio R."/>
            <person name="Zhang G."/>
            <person name="Ye C."/>
            <person name="Mutti N.S."/>
            <person name="Fang X."/>
            <person name="Qin N."/>
            <person name="Donahue G."/>
            <person name="Yang P."/>
            <person name="Li Q."/>
            <person name="Li C."/>
            <person name="Zhang P."/>
            <person name="Huang Z."/>
            <person name="Berger S.L."/>
            <person name="Reinberg D."/>
            <person name="Wang J."/>
            <person name="Liebig J."/>
        </authorList>
    </citation>
    <scope>NUCLEOTIDE SEQUENCE [LARGE SCALE GENOMIC DNA]</scope>
    <source>
        <strain evidence="9">C129</strain>
    </source>
</reference>
<feature type="transmembrane region" description="Helical" evidence="6">
    <location>
        <begin position="307"/>
        <end position="328"/>
    </location>
</feature>
<dbReference type="PROSITE" id="PS50850">
    <property type="entry name" value="MFS"/>
    <property type="match status" value="1"/>
</dbReference>
<evidence type="ECO:0000256" key="2">
    <source>
        <dbReference type="ARBA" id="ARBA00022448"/>
    </source>
</evidence>
<organism evidence="9">
    <name type="scientific">Camponotus floridanus</name>
    <name type="common">Florida carpenter ant</name>
    <dbReference type="NCBI Taxonomy" id="104421"/>
    <lineage>
        <taxon>Eukaryota</taxon>
        <taxon>Metazoa</taxon>
        <taxon>Ecdysozoa</taxon>
        <taxon>Arthropoda</taxon>
        <taxon>Hexapoda</taxon>
        <taxon>Insecta</taxon>
        <taxon>Pterygota</taxon>
        <taxon>Neoptera</taxon>
        <taxon>Endopterygota</taxon>
        <taxon>Hymenoptera</taxon>
        <taxon>Apocrita</taxon>
        <taxon>Aculeata</taxon>
        <taxon>Formicoidea</taxon>
        <taxon>Formicidae</taxon>
        <taxon>Formicinae</taxon>
        <taxon>Camponotus</taxon>
    </lineage>
</organism>
<feature type="transmembrane region" description="Helical" evidence="6">
    <location>
        <begin position="132"/>
        <end position="156"/>
    </location>
</feature>
<dbReference type="Gene3D" id="1.20.1250.20">
    <property type="entry name" value="MFS general substrate transporter like domains"/>
    <property type="match status" value="1"/>
</dbReference>
<dbReference type="InterPro" id="IPR011701">
    <property type="entry name" value="MFS"/>
</dbReference>
<dbReference type="InParanoid" id="E2ATB0"/>
<evidence type="ECO:0000256" key="1">
    <source>
        <dbReference type="ARBA" id="ARBA00004141"/>
    </source>
</evidence>
<dbReference type="GO" id="GO:0022857">
    <property type="term" value="F:transmembrane transporter activity"/>
    <property type="evidence" value="ECO:0007669"/>
    <property type="project" value="InterPro"/>
</dbReference>
<dbReference type="Proteomes" id="UP000000311">
    <property type="component" value="Unassembled WGS sequence"/>
</dbReference>
<keyword evidence="4 6" id="KW-1133">Transmembrane helix</keyword>
<feature type="transmembrane region" description="Helical" evidence="6">
    <location>
        <begin position="509"/>
        <end position="528"/>
    </location>
</feature>
<sequence>MVSRISTISLSVEKENRNASTEETADFEKAMEICGNGRYQYTLLLVCGVMFVCVGCQYGANAYILPSAECDLNMRSEEKGLLNVGFLLGSVISALFWGVFAGAYGRRNILLLTLFCDSILTLIGSFSQSFKLFLVFRVVSGFLMGAPGSLLFTYLGEFYAEKHRAKSICFLGFFFTFAWLILPGLAWIIIPLPISFEFYGILYNSWRLFLGVISLPTFIIAIITLMYPESPKFLVSQGKTNEALMILQKIYTVNTGRDKSEFPVKELLPDTEFELKKDKTSVSSTDTLTELIKNIWWQLRTIASPPFLKYAVLLWTIYFTNMFGYYGFSLWLPELFNRFESYYQSHPNVSVTVCELIYNTQLANHNPILEEAFVLLANEATRECKPHIDERVFINSLTINAICLFGNIISGHLANRVGRQTMPVVTMLIAGIAGLGMYFVNSSLQLLITACIFSLMAATANIVLSSVAVDVFPTHVSAVALCMMACLGRCGAVVSNLAFGMLLDISCEIPIFLLAGVTIFGGLLSFFIPSKEKKSGKEEC</sequence>
<comment type="subcellular location">
    <subcellularLocation>
        <location evidence="1">Membrane</location>
        <topology evidence="1">Multi-pass membrane protein</topology>
    </subcellularLocation>
</comment>
<evidence type="ECO:0000259" key="7">
    <source>
        <dbReference type="PROSITE" id="PS50850"/>
    </source>
</evidence>
<evidence type="ECO:0000313" key="9">
    <source>
        <dbReference type="Proteomes" id="UP000000311"/>
    </source>
</evidence>
<dbReference type="OMA" id="VDIFPTH"/>
<dbReference type="SUPFAM" id="SSF103473">
    <property type="entry name" value="MFS general substrate transporter"/>
    <property type="match status" value="1"/>
</dbReference>
<gene>
    <name evidence="8" type="ORF">EAG_15482</name>
</gene>
<feature type="transmembrane region" description="Helical" evidence="6">
    <location>
        <begin position="109"/>
        <end position="126"/>
    </location>
</feature>
<keyword evidence="5 6" id="KW-0472">Membrane</keyword>
<feature type="transmembrane region" description="Helical" evidence="6">
    <location>
        <begin position="476"/>
        <end position="503"/>
    </location>
</feature>
<name>E2ATB0_CAMFO</name>
<evidence type="ECO:0000256" key="4">
    <source>
        <dbReference type="ARBA" id="ARBA00022989"/>
    </source>
</evidence>
<evidence type="ECO:0000313" key="8">
    <source>
        <dbReference type="EMBL" id="EFN63355.1"/>
    </source>
</evidence>
<feature type="transmembrane region" description="Helical" evidence="6">
    <location>
        <begin position="168"/>
        <end position="194"/>
    </location>
</feature>
<dbReference type="AlphaFoldDB" id="E2ATB0"/>
<dbReference type="GO" id="GO:0016020">
    <property type="term" value="C:membrane"/>
    <property type="evidence" value="ECO:0007669"/>
    <property type="project" value="UniProtKB-SubCell"/>
</dbReference>
<keyword evidence="9" id="KW-1185">Reference proteome</keyword>
<dbReference type="InterPro" id="IPR036259">
    <property type="entry name" value="MFS_trans_sf"/>
</dbReference>
<feature type="transmembrane region" description="Helical" evidence="6">
    <location>
        <begin position="41"/>
        <end position="60"/>
    </location>
</feature>
<dbReference type="PANTHER" id="PTHR23511">
    <property type="entry name" value="SYNAPTIC VESICLE GLYCOPROTEIN 2"/>
    <property type="match status" value="1"/>
</dbReference>
<accession>E2ATB0</accession>
<dbReference type="OrthoDB" id="3936150at2759"/>
<evidence type="ECO:0000256" key="5">
    <source>
        <dbReference type="ARBA" id="ARBA00023136"/>
    </source>
</evidence>
<dbReference type="STRING" id="104421.E2ATB0"/>